<evidence type="ECO:0000256" key="1">
    <source>
        <dbReference type="ARBA" id="ARBA00004613"/>
    </source>
</evidence>
<feature type="region of interest" description="Disordered" evidence="6">
    <location>
        <begin position="79"/>
        <end position="132"/>
    </location>
</feature>
<evidence type="ECO:0000313" key="7">
    <source>
        <dbReference type="Ensembl" id="ENSMMMP00000013349.1"/>
    </source>
</evidence>
<sequence>MGGQQWAPEPGHGKGPALGRPDLVLPHHLSTPFLLLLPLGACFPLLDTREPTDTGGAIAAGMSWAHLAQGSRPHFVWGPARWPRAPHAQAPLARAEGLPASGGEQAGLRLARQDGSEAAGEKAGGPLGSLAEELSGYSRKKGGFSFRFGRKGRCDSN</sequence>
<proteinExistence type="inferred from homology"/>
<reference evidence="7" key="2">
    <citation type="submission" date="2025-09" db="UniProtKB">
        <authorList>
            <consortium name="Ensembl"/>
        </authorList>
    </citation>
    <scope>IDENTIFICATION</scope>
</reference>
<evidence type="ECO:0000256" key="5">
    <source>
        <dbReference type="ARBA" id="ARBA00023320"/>
    </source>
</evidence>
<dbReference type="PANTHER" id="PTHR36476">
    <property type="entry name" value="OREXIGENIC NEUROPEPTIDE QRFP"/>
    <property type="match status" value="1"/>
</dbReference>
<accession>A0A8C5ZEW2</accession>
<keyword evidence="5" id="KW-0527">Neuropeptide</keyword>
<evidence type="ECO:0000256" key="3">
    <source>
        <dbReference type="ARBA" id="ARBA00022525"/>
    </source>
</evidence>
<comment type="similarity">
    <text evidence="2">Belongs to the RFamide neuropeptide family.</text>
</comment>
<dbReference type="AlphaFoldDB" id="A0A8C5ZEW2"/>
<dbReference type="PANTHER" id="PTHR36476:SF1">
    <property type="entry name" value="OREXIGENIC NEUROPEPTIDE QRFP"/>
    <property type="match status" value="1"/>
</dbReference>
<name>A0A8C5ZEW2_MARMA</name>
<keyword evidence="4" id="KW-0027">Amidation</keyword>
<evidence type="ECO:0000313" key="8">
    <source>
        <dbReference type="Proteomes" id="UP000694407"/>
    </source>
</evidence>
<dbReference type="GO" id="GO:0005576">
    <property type="term" value="C:extracellular region"/>
    <property type="evidence" value="ECO:0007669"/>
    <property type="project" value="UniProtKB-SubCell"/>
</dbReference>
<dbReference type="GO" id="GO:0007218">
    <property type="term" value="P:neuropeptide signaling pathway"/>
    <property type="evidence" value="ECO:0007669"/>
    <property type="project" value="UniProtKB-KW"/>
</dbReference>
<dbReference type="Pfam" id="PF11109">
    <property type="entry name" value="RFamide_26RFa"/>
    <property type="match status" value="1"/>
</dbReference>
<reference evidence="7" key="1">
    <citation type="submission" date="2025-08" db="UniProtKB">
        <authorList>
            <consortium name="Ensembl"/>
        </authorList>
    </citation>
    <scope>IDENTIFICATION</scope>
</reference>
<evidence type="ECO:0000256" key="6">
    <source>
        <dbReference type="SAM" id="MobiDB-lite"/>
    </source>
</evidence>
<dbReference type="GO" id="GO:0005184">
    <property type="term" value="F:neuropeptide hormone activity"/>
    <property type="evidence" value="ECO:0007669"/>
    <property type="project" value="Ensembl"/>
</dbReference>
<protein>
    <submittedName>
        <fullName evidence="7">Pyroglutamylated RFamide peptide</fullName>
    </submittedName>
</protein>
<gene>
    <name evidence="7" type="primary">QRFP</name>
</gene>
<dbReference type="GeneTree" id="ENSGT00390000015756"/>
<dbReference type="GO" id="GO:0031854">
    <property type="term" value="F:orexigenic neuropeptide QRFP receptor binding"/>
    <property type="evidence" value="ECO:0007669"/>
    <property type="project" value="InterPro"/>
</dbReference>
<dbReference type="Ensembl" id="ENSMMMT00000015244.1">
    <property type="protein sequence ID" value="ENSMMMP00000013349.1"/>
    <property type="gene ID" value="ENSMMMG00000011895.1"/>
</dbReference>
<keyword evidence="3" id="KW-0964">Secreted</keyword>
<dbReference type="Proteomes" id="UP000694407">
    <property type="component" value="Unplaced"/>
</dbReference>
<comment type="subcellular location">
    <subcellularLocation>
        <location evidence="1">Secreted</location>
    </subcellularLocation>
</comment>
<dbReference type="InterPro" id="IPR024565">
    <property type="entry name" value="P518"/>
</dbReference>
<keyword evidence="8" id="KW-1185">Reference proteome</keyword>
<organism evidence="7 8">
    <name type="scientific">Marmota marmota marmota</name>
    <name type="common">Alpine marmot</name>
    <dbReference type="NCBI Taxonomy" id="9994"/>
    <lineage>
        <taxon>Eukaryota</taxon>
        <taxon>Metazoa</taxon>
        <taxon>Chordata</taxon>
        <taxon>Craniata</taxon>
        <taxon>Vertebrata</taxon>
        <taxon>Euteleostomi</taxon>
        <taxon>Mammalia</taxon>
        <taxon>Eutheria</taxon>
        <taxon>Euarchontoglires</taxon>
        <taxon>Glires</taxon>
        <taxon>Rodentia</taxon>
        <taxon>Sciuromorpha</taxon>
        <taxon>Sciuridae</taxon>
        <taxon>Xerinae</taxon>
        <taxon>Marmotini</taxon>
        <taxon>Marmota</taxon>
    </lineage>
</organism>
<evidence type="ECO:0000256" key="2">
    <source>
        <dbReference type="ARBA" id="ARBA00005516"/>
    </source>
</evidence>
<evidence type="ECO:0000256" key="4">
    <source>
        <dbReference type="ARBA" id="ARBA00022815"/>
    </source>
</evidence>